<evidence type="ECO:0000256" key="3">
    <source>
        <dbReference type="ARBA" id="ARBA00022553"/>
    </source>
</evidence>
<keyword evidence="4 9" id="KW-0812">Transmembrane</keyword>
<evidence type="ECO:0000313" key="11">
    <source>
        <dbReference type="Proteomes" id="UP001283361"/>
    </source>
</evidence>
<evidence type="ECO:0000256" key="1">
    <source>
        <dbReference type="ARBA" id="ARBA00004141"/>
    </source>
</evidence>
<feature type="compositionally biased region" description="Low complexity" evidence="8">
    <location>
        <begin position="9"/>
        <end position="20"/>
    </location>
</feature>
<proteinExistence type="predicted"/>
<dbReference type="AlphaFoldDB" id="A0AAE0ZCS4"/>
<organism evidence="10 11">
    <name type="scientific">Elysia crispata</name>
    <name type="common">lettuce slug</name>
    <dbReference type="NCBI Taxonomy" id="231223"/>
    <lineage>
        <taxon>Eukaryota</taxon>
        <taxon>Metazoa</taxon>
        <taxon>Spiralia</taxon>
        <taxon>Lophotrochozoa</taxon>
        <taxon>Mollusca</taxon>
        <taxon>Gastropoda</taxon>
        <taxon>Heterobranchia</taxon>
        <taxon>Euthyneura</taxon>
        <taxon>Panpulmonata</taxon>
        <taxon>Sacoglossa</taxon>
        <taxon>Placobranchoidea</taxon>
        <taxon>Plakobranchidae</taxon>
        <taxon>Elysia</taxon>
    </lineage>
</organism>
<dbReference type="PANTHER" id="PTHR31584">
    <property type="entry name" value="TUMOR PROTEIN P53-INDUCIBLE PROTEIN 11"/>
    <property type="match status" value="1"/>
</dbReference>
<feature type="transmembrane region" description="Helical" evidence="9">
    <location>
        <begin position="146"/>
        <end position="166"/>
    </location>
</feature>
<keyword evidence="3" id="KW-0597">Phosphoprotein</keyword>
<dbReference type="Pfam" id="PF14936">
    <property type="entry name" value="p53-inducible11"/>
    <property type="match status" value="1"/>
</dbReference>
<reference evidence="10" key="1">
    <citation type="journal article" date="2023" name="G3 (Bethesda)">
        <title>A reference genome for the long-term kleptoplast-retaining sea slug Elysia crispata morphotype clarki.</title>
        <authorList>
            <person name="Eastman K.E."/>
            <person name="Pendleton A.L."/>
            <person name="Shaikh M.A."/>
            <person name="Suttiyut T."/>
            <person name="Ogas R."/>
            <person name="Tomko P."/>
            <person name="Gavelis G."/>
            <person name="Widhalm J.R."/>
            <person name="Wisecaver J.H."/>
        </authorList>
    </citation>
    <scope>NUCLEOTIDE SEQUENCE</scope>
    <source>
        <strain evidence="10">ECLA1</strain>
    </source>
</reference>
<keyword evidence="11" id="KW-1185">Reference proteome</keyword>
<dbReference type="PANTHER" id="PTHR31584:SF1">
    <property type="entry name" value="TUMOR PROTEIN P53-INDUCIBLE PROTEIN 11"/>
    <property type="match status" value="1"/>
</dbReference>
<dbReference type="InterPro" id="IPR028266">
    <property type="entry name" value="TP53I11"/>
</dbReference>
<feature type="compositionally biased region" description="Polar residues" evidence="8">
    <location>
        <begin position="71"/>
        <end position="81"/>
    </location>
</feature>
<comment type="caution">
    <text evidence="10">The sequence shown here is derived from an EMBL/GenBank/DDBJ whole genome shotgun (WGS) entry which is preliminary data.</text>
</comment>
<gene>
    <name evidence="10" type="ORF">RRG08_054097</name>
</gene>
<evidence type="ECO:0000256" key="7">
    <source>
        <dbReference type="ARBA" id="ARBA00032100"/>
    </source>
</evidence>
<accession>A0AAE0ZCS4</accession>
<sequence>MERKESPTPSSNTRSFNFSSTPPPSPLALYCSSTPAKDSPSPPSPPTSPSSKTMTNTATAADESAPAEESVPTSGQDTPQCPSMVNQFFKLLLRKHSSGDLHSRLKTRKLLGVGETDDGDIHRSKLSQILGHSDQLYIRLPYGLRVWQLLLALMFSVVGAWAIILPSRLFQSAVEFGDGDHVTLPIRLYGGALVSLSLVFWMTLNSQDRDTIRMCLLASIVYFTIQIIVTTGHLLVYTRSPEQRYHLMVLQASRTGFTLTSVFYHWALTQRKFCPGGSASSSMRRNTSSGKDLGAAGGGSLAAGSLGSGGGGGGGGRAVTTAALYNGTGGCSSNSSGGFAVGGVGDDDAGAAGAGVSFGAGVKSKDV</sequence>
<feature type="transmembrane region" description="Helical" evidence="9">
    <location>
        <begin position="186"/>
        <end position="204"/>
    </location>
</feature>
<evidence type="ECO:0000313" key="10">
    <source>
        <dbReference type="EMBL" id="KAK3767049.1"/>
    </source>
</evidence>
<evidence type="ECO:0000256" key="5">
    <source>
        <dbReference type="ARBA" id="ARBA00022989"/>
    </source>
</evidence>
<keyword evidence="5 9" id="KW-1133">Transmembrane helix</keyword>
<feature type="region of interest" description="Disordered" evidence="8">
    <location>
        <begin position="1"/>
        <end position="81"/>
    </location>
</feature>
<dbReference type="GO" id="GO:0016020">
    <property type="term" value="C:membrane"/>
    <property type="evidence" value="ECO:0007669"/>
    <property type="project" value="UniProtKB-SubCell"/>
</dbReference>
<comment type="subcellular location">
    <subcellularLocation>
        <location evidence="1">Membrane</location>
        <topology evidence="1">Multi-pass membrane protein</topology>
    </subcellularLocation>
</comment>
<protein>
    <recommendedName>
        <fullName evidence="2">Tumor protein p53-inducible protein 11</fullName>
    </recommendedName>
    <alternativeName>
        <fullName evidence="7">p53-induced gene 11 protein</fullName>
    </alternativeName>
</protein>
<evidence type="ECO:0000256" key="8">
    <source>
        <dbReference type="SAM" id="MobiDB-lite"/>
    </source>
</evidence>
<evidence type="ECO:0000256" key="4">
    <source>
        <dbReference type="ARBA" id="ARBA00022692"/>
    </source>
</evidence>
<evidence type="ECO:0000256" key="2">
    <source>
        <dbReference type="ARBA" id="ARBA00019449"/>
    </source>
</evidence>
<name>A0AAE0ZCS4_9GAST</name>
<dbReference type="EMBL" id="JAWDGP010004172">
    <property type="protein sequence ID" value="KAK3767049.1"/>
    <property type="molecule type" value="Genomic_DNA"/>
</dbReference>
<evidence type="ECO:0000256" key="6">
    <source>
        <dbReference type="ARBA" id="ARBA00023136"/>
    </source>
</evidence>
<feature type="transmembrane region" description="Helical" evidence="9">
    <location>
        <begin position="216"/>
        <end position="237"/>
    </location>
</feature>
<dbReference type="Proteomes" id="UP001283361">
    <property type="component" value="Unassembled WGS sequence"/>
</dbReference>
<keyword evidence="6 9" id="KW-0472">Membrane</keyword>
<evidence type="ECO:0000256" key="9">
    <source>
        <dbReference type="SAM" id="Phobius"/>
    </source>
</evidence>